<dbReference type="AlphaFoldDB" id="A0A243RSE1"/>
<dbReference type="GO" id="GO:0046961">
    <property type="term" value="F:proton-transporting ATPase activity, rotational mechanism"/>
    <property type="evidence" value="ECO:0007669"/>
    <property type="project" value="TreeGrafter"/>
</dbReference>
<proteinExistence type="inferred from homology"/>
<dbReference type="RefSeq" id="WP_086570269.1">
    <property type="nucleotide sequence ID" value="NZ_NGFP01000029.1"/>
</dbReference>
<keyword evidence="10 14" id="KW-0472">Membrane</keyword>
<evidence type="ECO:0000256" key="1">
    <source>
        <dbReference type="ARBA" id="ARBA00004162"/>
    </source>
</evidence>
<dbReference type="Pfam" id="PF00430">
    <property type="entry name" value="ATP-synt_B"/>
    <property type="match status" value="1"/>
</dbReference>
<evidence type="ECO:0000256" key="8">
    <source>
        <dbReference type="ARBA" id="ARBA00022989"/>
    </source>
</evidence>
<organism evidence="17 18">
    <name type="scientific">Streptosporangium minutum</name>
    <dbReference type="NCBI Taxonomy" id="569862"/>
    <lineage>
        <taxon>Bacteria</taxon>
        <taxon>Bacillati</taxon>
        <taxon>Actinomycetota</taxon>
        <taxon>Actinomycetes</taxon>
        <taxon>Streptosporangiales</taxon>
        <taxon>Streptosporangiaceae</taxon>
        <taxon>Streptosporangium</taxon>
    </lineage>
</organism>
<feature type="transmembrane region" description="Helical" evidence="14">
    <location>
        <begin position="24"/>
        <end position="43"/>
    </location>
</feature>
<evidence type="ECO:0000256" key="12">
    <source>
        <dbReference type="ARBA" id="ARBA00025198"/>
    </source>
</evidence>
<evidence type="ECO:0000256" key="16">
    <source>
        <dbReference type="SAM" id="Coils"/>
    </source>
</evidence>
<keyword evidence="4 14" id="KW-1003">Cell membrane</keyword>
<comment type="function">
    <text evidence="12 14">F(1)F(0) ATP synthase produces ATP from ADP in the presence of a proton or sodium gradient. F-type ATPases consist of two structural domains, F(1) containing the extramembraneous catalytic core and F(0) containing the membrane proton channel, linked together by a central stalk and a peripheral stalk. During catalysis, ATP synthesis in the catalytic domain of F(1) is coupled via a rotary mechanism of the central stalk subunits to proton translocation.</text>
</comment>
<keyword evidence="16" id="KW-0175">Coiled coil</keyword>
<dbReference type="PANTHER" id="PTHR33445">
    <property type="entry name" value="ATP SYNTHASE SUBUNIT B', CHLOROPLASTIC"/>
    <property type="match status" value="1"/>
</dbReference>
<evidence type="ECO:0000256" key="2">
    <source>
        <dbReference type="ARBA" id="ARBA00005513"/>
    </source>
</evidence>
<evidence type="ECO:0000256" key="15">
    <source>
        <dbReference type="RuleBase" id="RU003848"/>
    </source>
</evidence>
<dbReference type="GO" id="GO:0005886">
    <property type="term" value="C:plasma membrane"/>
    <property type="evidence" value="ECO:0007669"/>
    <property type="project" value="UniProtKB-SubCell"/>
</dbReference>
<dbReference type="InterPro" id="IPR002146">
    <property type="entry name" value="ATP_synth_b/b'su_bac/chlpt"/>
</dbReference>
<evidence type="ECO:0000256" key="14">
    <source>
        <dbReference type="HAMAP-Rule" id="MF_01398"/>
    </source>
</evidence>
<comment type="similarity">
    <text evidence="2 14 15">Belongs to the ATPase B chain family.</text>
</comment>
<keyword evidence="18" id="KW-1185">Reference proteome</keyword>
<comment type="subcellular location">
    <subcellularLocation>
        <location evidence="1 14">Cell membrane</location>
        <topology evidence="1 14">Single-pass membrane protein</topology>
    </subcellularLocation>
</comment>
<dbReference type="InterPro" id="IPR005864">
    <property type="entry name" value="ATP_synth_F0_bsu_bac"/>
</dbReference>
<dbReference type="CDD" id="cd06503">
    <property type="entry name" value="ATP-synt_Fo_b"/>
    <property type="match status" value="1"/>
</dbReference>
<keyword evidence="5 14" id="KW-0138">CF(0)</keyword>
<comment type="subunit">
    <text evidence="13 14">F-type ATPases have 2 components, F(1) - the catalytic core - and F(0) - the membrane proton channel. F(1) has five subunits: alpha(3), beta(3), gamma(1), delta(1), epsilon(1). F(0) has three main subunits: a(1), b(2) and c(10-14). The alpha and beta chains form an alternating ring which encloses part of the gamma chain. F(1) is attached to F(0) by a central stalk formed by the gamma and epsilon chains, while a peripheral stalk is formed by the delta and b chains.</text>
</comment>
<keyword evidence="9 14" id="KW-0406">Ion transport</keyword>
<dbReference type="NCBIfam" id="TIGR01144">
    <property type="entry name" value="ATP_synt_b"/>
    <property type="match status" value="1"/>
</dbReference>
<keyword evidence="8 14" id="KW-1133">Transmembrane helix</keyword>
<dbReference type="InterPro" id="IPR050059">
    <property type="entry name" value="ATP_synthase_B_chain"/>
</dbReference>
<dbReference type="NCBIfam" id="NF004412">
    <property type="entry name" value="PRK05759.1-3"/>
    <property type="match status" value="1"/>
</dbReference>
<keyword evidence="7 14" id="KW-0375">Hydrogen ion transport</keyword>
<keyword evidence="3 14" id="KW-0813">Transport</keyword>
<evidence type="ECO:0000256" key="11">
    <source>
        <dbReference type="ARBA" id="ARBA00023310"/>
    </source>
</evidence>
<dbReference type="EMBL" id="NGFP01000029">
    <property type="protein sequence ID" value="OUC97921.1"/>
    <property type="molecule type" value="Genomic_DNA"/>
</dbReference>
<protein>
    <recommendedName>
        <fullName evidence="14">ATP synthase subunit b</fullName>
    </recommendedName>
    <alternativeName>
        <fullName evidence="14">ATP synthase F(0) sector subunit b</fullName>
    </alternativeName>
    <alternativeName>
        <fullName evidence="14">ATPase subunit I</fullName>
    </alternativeName>
    <alternativeName>
        <fullName evidence="14">F-type ATPase subunit b</fullName>
        <shortName evidence="14">F-ATPase subunit b</shortName>
    </alternativeName>
</protein>
<comment type="function">
    <text evidence="14">Component of the F(0) channel, it forms part of the peripheral stalk, linking F(1) to F(0).</text>
</comment>
<evidence type="ECO:0000256" key="5">
    <source>
        <dbReference type="ARBA" id="ARBA00022547"/>
    </source>
</evidence>
<evidence type="ECO:0000256" key="13">
    <source>
        <dbReference type="ARBA" id="ARBA00025830"/>
    </source>
</evidence>
<evidence type="ECO:0000256" key="3">
    <source>
        <dbReference type="ARBA" id="ARBA00022448"/>
    </source>
</evidence>
<dbReference type="HAMAP" id="MF_01398">
    <property type="entry name" value="ATP_synth_b_bprime"/>
    <property type="match status" value="1"/>
</dbReference>
<reference evidence="17 18" key="1">
    <citation type="submission" date="2017-05" db="EMBL/GenBank/DDBJ databases">
        <title>Biotechnological potential of actinobacteria isolated from South African environments.</title>
        <authorList>
            <person name="Le Roes-Hill M."/>
            <person name="Prins A."/>
            <person name="Durrell K.A."/>
        </authorList>
    </citation>
    <scope>NUCLEOTIDE SEQUENCE [LARGE SCALE GENOMIC DNA]</scope>
    <source>
        <strain evidence="17">M26</strain>
    </source>
</reference>
<dbReference type="Proteomes" id="UP000194761">
    <property type="component" value="Unassembled WGS sequence"/>
</dbReference>
<name>A0A243RSE1_9ACTN</name>
<dbReference type="SUPFAM" id="SSF81573">
    <property type="entry name" value="F1F0 ATP synthase subunit B, membrane domain"/>
    <property type="match status" value="1"/>
</dbReference>
<dbReference type="Gene3D" id="1.20.5.620">
    <property type="entry name" value="F1F0 ATP synthase subunit B, membrane domain"/>
    <property type="match status" value="1"/>
</dbReference>
<dbReference type="InterPro" id="IPR028987">
    <property type="entry name" value="ATP_synth_B-like_membr_sf"/>
</dbReference>
<evidence type="ECO:0000256" key="9">
    <source>
        <dbReference type="ARBA" id="ARBA00023065"/>
    </source>
</evidence>
<dbReference type="GO" id="GO:0045259">
    <property type="term" value="C:proton-transporting ATP synthase complex"/>
    <property type="evidence" value="ECO:0007669"/>
    <property type="project" value="UniProtKB-KW"/>
</dbReference>
<evidence type="ECO:0000256" key="4">
    <source>
        <dbReference type="ARBA" id="ARBA00022475"/>
    </source>
</evidence>
<keyword evidence="6 14" id="KW-0812">Transmembrane</keyword>
<feature type="coiled-coil region" evidence="16">
    <location>
        <begin position="61"/>
        <end position="113"/>
    </location>
</feature>
<keyword evidence="11 14" id="KW-0066">ATP synthesis</keyword>
<evidence type="ECO:0000256" key="7">
    <source>
        <dbReference type="ARBA" id="ARBA00022781"/>
    </source>
</evidence>
<dbReference type="PANTHER" id="PTHR33445:SF1">
    <property type="entry name" value="ATP SYNTHASE SUBUNIT B"/>
    <property type="match status" value="1"/>
</dbReference>
<dbReference type="GO" id="GO:0046933">
    <property type="term" value="F:proton-transporting ATP synthase activity, rotational mechanism"/>
    <property type="evidence" value="ECO:0007669"/>
    <property type="project" value="UniProtKB-UniRule"/>
</dbReference>
<evidence type="ECO:0000313" key="17">
    <source>
        <dbReference type="EMBL" id="OUC97921.1"/>
    </source>
</evidence>
<gene>
    <name evidence="14" type="primary">atpF</name>
    <name evidence="17" type="ORF">CA984_09235</name>
</gene>
<comment type="caution">
    <text evidence="17">The sequence shown here is derived from an EMBL/GenBank/DDBJ whole genome shotgun (WGS) entry which is preliminary data.</text>
</comment>
<evidence type="ECO:0000256" key="6">
    <source>
        <dbReference type="ARBA" id="ARBA00022692"/>
    </source>
</evidence>
<evidence type="ECO:0000313" key="18">
    <source>
        <dbReference type="Proteomes" id="UP000194761"/>
    </source>
</evidence>
<sequence length="182" mass="20236">MIQAASLLAAEEGGNPLIPHTYELVVGVFAFLVVLIVVGKILTPRIQKTLVERTEAIEGGIQKAQDAQAEAQTLLKQYKDQLAEARHEASRLREEAREQGAQIKAELREEAQAEARRLVEAAHIQIEADRQQAFAQLRSEIGRLSTDLASRIVGESLEDEARQRRTVDRFLEELESSSAAVR</sequence>
<accession>A0A243RSE1</accession>
<evidence type="ECO:0000256" key="10">
    <source>
        <dbReference type="ARBA" id="ARBA00023136"/>
    </source>
</evidence>